<keyword evidence="1" id="KW-0596">Phosphopantetheine</keyword>
<dbReference type="Pfam" id="PF08242">
    <property type="entry name" value="Methyltransf_12"/>
    <property type="match status" value="1"/>
</dbReference>
<feature type="domain" description="Ketosynthase family 3 (KS3)" evidence="9">
    <location>
        <begin position="11"/>
        <end position="436"/>
    </location>
</feature>
<evidence type="ECO:0000313" key="11">
    <source>
        <dbReference type="EMBL" id="WXA91483.1"/>
    </source>
</evidence>
<dbReference type="PANTHER" id="PTHR43775">
    <property type="entry name" value="FATTY ACID SYNTHASE"/>
    <property type="match status" value="1"/>
</dbReference>
<dbReference type="Pfam" id="PF02801">
    <property type="entry name" value="Ketoacyl-synt_C"/>
    <property type="match status" value="1"/>
</dbReference>
<dbReference type="InterPro" id="IPR013217">
    <property type="entry name" value="Methyltransf_12"/>
</dbReference>
<proteinExistence type="predicted"/>
<dbReference type="PROSITE" id="PS01162">
    <property type="entry name" value="QOR_ZETA_CRYSTAL"/>
    <property type="match status" value="1"/>
</dbReference>
<dbReference type="SMART" id="SM00826">
    <property type="entry name" value="PKS_DH"/>
    <property type="match status" value="1"/>
</dbReference>
<dbReference type="Pfam" id="PF08659">
    <property type="entry name" value="KR"/>
    <property type="match status" value="1"/>
</dbReference>
<name>A0ABZ2JYA3_9BACT</name>
<dbReference type="InterPro" id="IPR042104">
    <property type="entry name" value="PKS_dehydratase_sf"/>
</dbReference>
<dbReference type="InterPro" id="IPR013968">
    <property type="entry name" value="PKS_KR"/>
</dbReference>
<evidence type="ECO:0000313" key="12">
    <source>
        <dbReference type="Proteomes" id="UP001379533"/>
    </source>
</evidence>
<dbReference type="InterPro" id="IPR049900">
    <property type="entry name" value="PKS_mFAS_DH"/>
</dbReference>
<dbReference type="Proteomes" id="UP001379533">
    <property type="component" value="Chromosome"/>
</dbReference>
<keyword evidence="6" id="KW-0012">Acyltransferase</keyword>
<keyword evidence="4" id="KW-0521">NADP</keyword>
<dbReference type="SMART" id="SM00829">
    <property type="entry name" value="PKS_ER"/>
    <property type="match status" value="1"/>
</dbReference>
<keyword evidence="5" id="KW-0511">Multifunctional enzyme</keyword>
<dbReference type="InterPro" id="IPR011032">
    <property type="entry name" value="GroES-like_sf"/>
</dbReference>
<dbReference type="PROSITE" id="PS52019">
    <property type="entry name" value="PKS_MFAS_DH"/>
    <property type="match status" value="1"/>
</dbReference>
<dbReference type="Gene3D" id="3.40.366.10">
    <property type="entry name" value="Malonyl-Coenzyme A Acyl Carrier Protein, domain 2"/>
    <property type="match status" value="1"/>
</dbReference>
<evidence type="ECO:0000256" key="4">
    <source>
        <dbReference type="ARBA" id="ARBA00022857"/>
    </source>
</evidence>
<keyword evidence="2" id="KW-0597">Phosphoprotein</keyword>
<dbReference type="Pfam" id="PF00698">
    <property type="entry name" value="Acyl_transf_1"/>
    <property type="match status" value="1"/>
</dbReference>
<evidence type="ECO:0000259" key="9">
    <source>
        <dbReference type="PROSITE" id="PS52004"/>
    </source>
</evidence>
<dbReference type="InterPro" id="IPR013154">
    <property type="entry name" value="ADH-like_N"/>
</dbReference>
<dbReference type="InterPro" id="IPR049552">
    <property type="entry name" value="PKS_DH_N"/>
</dbReference>
<dbReference type="EMBL" id="CP089982">
    <property type="protein sequence ID" value="WXA91483.1"/>
    <property type="molecule type" value="Genomic_DNA"/>
</dbReference>
<dbReference type="InterPro" id="IPR013149">
    <property type="entry name" value="ADH-like_C"/>
</dbReference>
<dbReference type="CDD" id="cd00833">
    <property type="entry name" value="PKS"/>
    <property type="match status" value="1"/>
</dbReference>
<dbReference type="InterPro" id="IPR032821">
    <property type="entry name" value="PKS_assoc"/>
</dbReference>
<dbReference type="Gene3D" id="3.10.129.110">
    <property type="entry name" value="Polyketide synthase dehydratase"/>
    <property type="match status" value="1"/>
</dbReference>
<evidence type="ECO:0000259" key="10">
    <source>
        <dbReference type="PROSITE" id="PS52019"/>
    </source>
</evidence>
<dbReference type="SMART" id="SM00823">
    <property type="entry name" value="PKS_PP"/>
    <property type="match status" value="1"/>
</dbReference>
<dbReference type="Pfam" id="PF16197">
    <property type="entry name" value="KAsynt_C_assoc"/>
    <property type="match status" value="1"/>
</dbReference>
<dbReference type="InterPro" id="IPR049551">
    <property type="entry name" value="PKS_DH_C"/>
</dbReference>
<dbReference type="SMART" id="SM00825">
    <property type="entry name" value="PKS_KS"/>
    <property type="match status" value="1"/>
</dbReference>
<evidence type="ECO:0000256" key="3">
    <source>
        <dbReference type="ARBA" id="ARBA00022679"/>
    </source>
</evidence>
<dbReference type="InterPro" id="IPR036291">
    <property type="entry name" value="NAD(P)-bd_dom_sf"/>
</dbReference>
<dbReference type="InterPro" id="IPR016035">
    <property type="entry name" value="Acyl_Trfase/lysoPLipase"/>
</dbReference>
<dbReference type="Pfam" id="PF08240">
    <property type="entry name" value="ADH_N"/>
    <property type="match status" value="1"/>
</dbReference>
<dbReference type="SMART" id="SM00822">
    <property type="entry name" value="PKS_KR"/>
    <property type="match status" value="1"/>
</dbReference>
<dbReference type="InterPro" id="IPR001227">
    <property type="entry name" value="Ac_transferase_dom_sf"/>
</dbReference>
<gene>
    <name evidence="11" type="ORF">LZC95_34125</name>
</gene>
<dbReference type="InterPro" id="IPR029063">
    <property type="entry name" value="SAM-dependent_MTases_sf"/>
</dbReference>
<dbReference type="Pfam" id="PF00107">
    <property type="entry name" value="ADH_zinc_N"/>
    <property type="match status" value="1"/>
</dbReference>
<dbReference type="PROSITE" id="PS50075">
    <property type="entry name" value="CARRIER"/>
    <property type="match status" value="1"/>
</dbReference>
<dbReference type="RefSeq" id="WP_394842103.1">
    <property type="nucleotide sequence ID" value="NZ_CP089982.1"/>
</dbReference>
<dbReference type="InterPro" id="IPR020806">
    <property type="entry name" value="PKS_PP-bd"/>
</dbReference>
<evidence type="ECO:0000259" key="8">
    <source>
        <dbReference type="PROSITE" id="PS50075"/>
    </source>
</evidence>
<feature type="active site" description="Proton acceptor; for dehydratase activity" evidence="7">
    <location>
        <position position="928"/>
    </location>
</feature>
<keyword evidence="3" id="KW-0808">Transferase</keyword>
<dbReference type="Gene3D" id="3.40.47.10">
    <property type="match status" value="1"/>
</dbReference>
<dbReference type="Pfam" id="PF00109">
    <property type="entry name" value="ketoacyl-synt"/>
    <property type="match status" value="1"/>
</dbReference>
<dbReference type="InterPro" id="IPR020807">
    <property type="entry name" value="PKS_DH"/>
</dbReference>
<dbReference type="InterPro" id="IPR018201">
    <property type="entry name" value="Ketoacyl_synth_AS"/>
</dbReference>
<dbReference type="SMART" id="SM00827">
    <property type="entry name" value="PKS_AT"/>
    <property type="match status" value="1"/>
</dbReference>
<dbReference type="InterPro" id="IPR014031">
    <property type="entry name" value="Ketoacyl_synth_C"/>
</dbReference>
<evidence type="ECO:0000256" key="2">
    <source>
        <dbReference type="ARBA" id="ARBA00022553"/>
    </source>
</evidence>
<dbReference type="SUPFAM" id="SSF47336">
    <property type="entry name" value="ACP-like"/>
    <property type="match status" value="1"/>
</dbReference>
<dbReference type="InterPro" id="IPR036736">
    <property type="entry name" value="ACP-like_sf"/>
</dbReference>
<feature type="region of interest" description="C-terminal hotdog fold" evidence="7">
    <location>
        <begin position="1030"/>
        <end position="1170"/>
    </location>
</feature>
<dbReference type="InterPro" id="IPR050091">
    <property type="entry name" value="PKS_NRPS_Biosynth_Enz"/>
</dbReference>
<dbReference type="SUPFAM" id="SSF53335">
    <property type="entry name" value="S-adenosyl-L-methionine-dependent methyltransferases"/>
    <property type="match status" value="1"/>
</dbReference>
<dbReference type="SUPFAM" id="SSF51735">
    <property type="entry name" value="NAD(P)-binding Rossmann-fold domains"/>
    <property type="match status" value="3"/>
</dbReference>
<dbReference type="InterPro" id="IPR016036">
    <property type="entry name" value="Malonyl_transacylase_ACP-bd"/>
</dbReference>
<dbReference type="SUPFAM" id="SSF55048">
    <property type="entry name" value="Probable ACP-binding domain of malonyl-CoA ACP transacylase"/>
    <property type="match status" value="1"/>
</dbReference>
<dbReference type="CDD" id="cd02440">
    <property type="entry name" value="AdoMet_MTases"/>
    <property type="match status" value="1"/>
</dbReference>
<dbReference type="Gene3D" id="3.30.70.3290">
    <property type="match status" value="1"/>
</dbReference>
<dbReference type="InterPro" id="IPR006162">
    <property type="entry name" value="Ppantetheine_attach_site"/>
</dbReference>
<keyword evidence="12" id="KW-1185">Reference proteome</keyword>
<dbReference type="InterPro" id="IPR014043">
    <property type="entry name" value="Acyl_transferase_dom"/>
</dbReference>
<evidence type="ECO:0000256" key="5">
    <source>
        <dbReference type="ARBA" id="ARBA00023268"/>
    </source>
</evidence>
<dbReference type="SUPFAM" id="SSF52151">
    <property type="entry name" value="FabD/lysophospholipase-like"/>
    <property type="match status" value="1"/>
</dbReference>
<dbReference type="CDD" id="cd05195">
    <property type="entry name" value="enoyl_red"/>
    <property type="match status" value="1"/>
</dbReference>
<dbReference type="InterPro" id="IPR009081">
    <property type="entry name" value="PP-bd_ACP"/>
</dbReference>
<dbReference type="InterPro" id="IPR016039">
    <property type="entry name" value="Thiolase-like"/>
</dbReference>
<dbReference type="InterPro" id="IPR014030">
    <property type="entry name" value="Ketoacyl_synth_N"/>
</dbReference>
<dbReference type="Gene3D" id="3.40.50.720">
    <property type="entry name" value="NAD(P)-binding Rossmann-like Domain"/>
    <property type="match status" value="3"/>
</dbReference>
<protein>
    <submittedName>
        <fullName evidence="11">SDR family NAD(P)-dependent oxidoreductase</fullName>
    </submittedName>
</protein>
<dbReference type="PROSITE" id="PS00606">
    <property type="entry name" value="KS3_1"/>
    <property type="match status" value="1"/>
</dbReference>
<reference evidence="11 12" key="1">
    <citation type="submission" date="2021-12" db="EMBL/GenBank/DDBJ databases">
        <title>Discovery of the Pendulisporaceae a myxobacterial family with distinct sporulation behavior and unique specialized metabolism.</title>
        <authorList>
            <person name="Garcia R."/>
            <person name="Popoff A."/>
            <person name="Bader C.D."/>
            <person name="Loehr J."/>
            <person name="Walesch S."/>
            <person name="Walt C."/>
            <person name="Boldt J."/>
            <person name="Bunk B."/>
            <person name="Haeckl F.J.F.P.J."/>
            <person name="Gunesch A.P."/>
            <person name="Birkelbach J."/>
            <person name="Nuebel U."/>
            <person name="Pietschmann T."/>
            <person name="Bach T."/>
            <person name="Mueller R."/>
        </authorList>
    </citation>
    <scope>NUCLEOTIDE SEQUENCE [LARGE SCALE GENOMIC DNA]</scope>
    <source>
        <strain evidence="11 12">MSr12523</strain>
    </source>
</reference>
<dbReference type="SUPFAM" id="SSF53901">
    <property type="entry name" value="Thiolase-like"/>
    <property type="match status" value="1"/>
</dbReference>
<dbReference type="Gene3D" id="3.90.180.10">
    <property type="entry name" value="Medium-chain alcohol dehydrogenases, catalytic domain"/>
    <property type="match status" value="1"/>
</dbReference>
<sequence length="2468" mass="264759">MKAAFEEKGTRESIAIVGVSCRMPGGISELRALWSALEAGRDLVTEVPPDRFDADRFTDPNRDRPGRSYTCAGGFLEDIAGFDAEFFGIAPREASRLDPQQRLILELAVEAFDDAGIDDGTLAGSDTAVFVGASYEDYGALQMNGAETLDAYSISGWTMSNIANRVSYALDLHGPSITIATACSSSLVALHEACRSLWAGETAIAMVGGVNVMLNPCGFVAMAKAAMLSPSGRCRTFSAAADGFVRSEGGGALVLKRLSDALANADRIHAVVLGTGANSNGRTPGIKQPSLRGQEALLRTVLARAGVHPEELVYFEAHGTGTALGDPIECGAIGHVLGCARIRPLPIGSIKTNLGHLEPAAGIAGVLKAILVLRHGVIPASLHGTPRNPAIDFAALNLEPVERAVTIEPVQEHPRAVVGVNSFGFGGANAHTLLAAPPADRAPEIALPAVFPMLLSGRCEAASKDAARRMIERLDGVSAQQLFDICWTACRRRNLHPYRCAVIGANVTELADRLLAVATGQPMAGTASARAVPHGRIAFAFSGNGSQWARMGADLLDADPIFRAELEAVDRRLSAMLGWSVLEELRAPPERSRMARTEVAQPCLFALQVGLVEVLRGHGIRPAAVFGHSVGEVAAAYTAGALDLDAAATVIAVRSSAQARTSGSGRMAAVGLSHSDARTAITPYGERLELAAINSEHDVTIAGDAEALREIGAELSARGVFCRELDLDYAFHSRAMLPLEREITTGLHGLRAKKVHTPCISTVTGEPVRGDELNADYWWHNVRDPVLFAAAVEHLLAQAFDVLVEVGPQPVLSSYLRRLASNHAETLVVPTLARSTVAHEAIASAVASILASGAPIDWVPYFPIPGRVVDLPAYPWQRTRHWHGDPELWERRQHGKSEHPLLGERAAVLEPTWCGLLDVSRLPWLREHRIGEAIVFPATAFVEMGLAAGRNALGAAVEIRDLVIPHALVLSEGTEVFLQVALSDEDGAMRIASRTDTAQEWKVHAQGRVRRALRSAPPPVDLDAIRARLHSPEAGAVHYDRAATRFGLRYGPTFRTLRELCSGADEVLARYVHEGPQTEFEVHPALLDGALQSALPLMPWTDTRHTTVVLSIGAVRLWQRPTSMGFAHARLRTRAARQIHVDVLVTDESGTVTIEVTGCRLGRLDAGSAESPTPFTYVMRAAPRADVPAGPSPLPLPHDLAAGCSVRLAALNGEWHTTAKAHATFVARTKELAAQFAARTFAQLVEDRAFAPHDLVLAGVDRKHLRVIDALLALAYRHGWIEHTSETHWKVTRQAAPEALFASMVADHPEHAAMLVLLGRCGRHLPDILCGRCDPLEIILGSNSRIAEQSYEASPWSLRCNRLTREWVRAIVGHWPADRPLRILEIGAGTGGTTTLLLPELSPACTQYVFTDVSEAFLTRAGMRFSEYDFVDYRLLDLERDPMAQGFAEGTFDLVIAANVVHATTNLRATLERVAQLLADGGHLLLTELSDPDFPLLCFGLLDGWWSFADRPLRTRSPLLDAVQWPTVLRECRFSSVIRLDDDAPEEAVGHCFVAARAPRTTTQSRMLEVHDTTQWIVAAEDSRANELALATSEALVAAGASAVRTIGVTKDTPWSELLAGAMSTVGVVLILSDPGMARDAHATTELTVRRLEALGAIAKACQLLSSEISPMLWLVTAPSGALPAPQLPLAPADAAVWGATRTMAQEHPRLAVRRLSLERGDRASTDGTRLAQELVAPSAEDEIVLTRAGRFVPRLVPWKVPTRQVLASATDGYALDLREQGPSYRLAWVPAALPIPGPDEVVIGVRTMGLNYRDVLRALGRLTESESANAPVWYFDCAGIVTAVGSAVTTCQPGDRVFGVVVGAGLQSHGLAKASLVQPMMDFTGFDAAATIPTPFITVHYSLERLARLAEGDTLLVHAGAGGVGLAAIQHARSVGARVIATAGSDEKRDLLRLLGVADVVSSRSLAFADEILAMTDGKGVDVVLNSLAGEAIPRGLELLRPGGRFIELGKRDFHLDSPLRMRALRNNVSFFGVDADELYRRAPDRIAEELAAVTRLLRTGEYRPLLHRVYPASRIAEGFALMQHSRHIGKVVISFDEHVPLEQRCATPKFDNDAAYLVTGGTRGFGAASARWLVERGARHVALVSRSGHADTEVNATLEALAERGATATVYAADVTDEAAMRTVVAAVEATGHRLRGVIHAAMVVDDAPLTELTAKRLEAVIAPKISGALILDALTRDHPLDLFVMCSSIASVFGNMGQANYVAGNMFLEALARARSRAGWRTLAVALGAISDTGYVSRHGLASGFAGRGTYAMTAEQALRVMDELLGGEADMAMVGRFDWGLALASTGLADVPRMAYVRPARLEQDAPADVDLLTALAKATPDEAKPLIENAVAAIVANVLRVAPDQLERSRSFEQLGIDSLMSNELRAAIVRRFGCEISTIHITGSAGIGALTRHLCTVMRVRH</sequence>
<feature type="region of interest" description="N-terminal hotdog fold" evidence="7">
    <location>
        <begin position="899"/>
        <end position="1016"/>
    </location>
</feature>
<dbReference type="PANTHER" id="PTHR43775:SF37">
    <property type="entry name" value="SI:DKEY-61P9.11"/>
    <property type="match status" value="1"/>
</dbReference>
<accession>A0ABZ2JYA3</accession>
<feature type="domain" description="PKS/mFAS DH" evidence="10">
    <location>
        <begin position="899"/>
        <end position="1170"/>
    </location>
</feature>
<dbReference type="InterPro" id="IPR057326">
    <property type="entry name" value="KR_dom"/>
</dbReference>
<feature type="domain" description="Carrier" evidence="8">
    <location>
        <begin position="2390"/>
        <end position="2464"/>
    </location>
</feature>
<dbReference type="Gene3D" id="1.10.1200.10">
    <property type="entry name" value="ACP-like"/>
    <property type="match status" value="1"/>
</dbReference>
<dbReference type="PROSITE" id="PS52004">
    <property type="entry name" value="KS3_2"/>
    <property type="match status" value="1"/>
</dbReference>
<dbReference type="SUPFAM" id="SSF50129">
    <property type="entry name" value="GroES-like"/>
    <property type="match status" value="1"/>
</dbReference>
<dbReference type="Pfam" id="PF21089">
    <property type="entry name" value="PKS_DH_N"/>
    <property type="match status" value="1"/>
</dbReference>
<evidence type="ECO:0000256" key="7">
    <source>
        <dbReference type="PROSITE-ProRule" id="PRU01363"/>
    </source>
</evidence>
<dbReference type="Pfam" id="PF00550">
    <property type="entry name" value="PP-binding"/>
    <property type="match status" value="1"/>
</dbReference>
<dbReference type="InterPro" id="IPR020841">
    <property type="entry name" value="PKS_Beta-ketoAc_synthase_dom"/>
</dbReference>
<feature type="active site" description="Proton donor; for dehydratase activity" evidence="7">
    <location>
        <position position="1088"/>
    </location>
</feature>
<dbReference type="Gene3D" id="3.40.50.150">
    <property type="entry name" value="Vaccinia Virus protein VP39"/>
    <property type="match status" value="1"/>
</dbReference>
<dbReference type="PROSITE" id="PS00012">
    <property type="entry name" value="PHOSPHOPANTETHEINE"/>
    <property type="match status" value="1"/>
</dbReference>
<evidence type="ECO:0000256" key="1">
    <source>
        <dbReference type="ARBA" id="ARBA00022450"/>
    </source>
</evidence>
<organism evidence="11 12">
    <name type="scientific">Pendulispora brunnea</name>
    <dbReference type="NCBI Taxonomy" id="2905690"/>
    <lineage>
        <taxon>Bacteria</taxon>
        <taxon>Pseudomonadati</taxon>
        <taxon>Myxococcota</taxon>
        <taxon>Myxococcia</taxon>
        <taxon>Myxococcales</taxon>
        <taxon>Sorangiineae</taxon>
        <taxon>Pendulisporaceae</taxon>
        <taxon>Pendulispora</taxon>
    </lineage>
</organism>
<dbReference type="Pfam" id="PF14765">
    <property type="entry name" value="PS-DH"/>
    <property type="match status" value="1"/>
</dbReference>
<evidence type="ECO:0000256" key="6">
    <source>
        <dbReference type="ARBA" id="ARBA00023315"/>
    </source>
</evidence>
<dbReference type="InterPro" id="IPR020843">
    <property type="entry name" value="ER"/>
</dbReference>
<dbReference type="InterPro" id="IPR002364">
    <property type="entry name" value="Quin_OxRdtase/zeta-crystal_CS"/>
</dbReference>